<feature type="domain" description="4'-phosphopantetheinyl transferase" evidence="9">
    <location>
        <begin position="4"/>
        <end position="104"/>
    </location>
</feature>
<dbReference type="Gene3D" id="3.90.470.20">
    <property type="entry name" value="4'-phosphopantetheinyl transferase domain"/>
    <property type="match status" value="1"/>
</dbReference>
<comment type="subcellular location">
    <subcellularLocation>
        <location evidence="8">Cytoplasm</location>
    </subcellularLocation>
</comment>
<organism evidence="10 11">
    <name type="scientific">Lysinibacillus louembei</name>
    <dbReference type="NCBI Taxonomy" id="1470088"/>
    <lineage>
        <taxon>Bacteria</taxon>
        <taxon>Bacillati</taxon>
        <taxon>Bacillota</taxon>
        <taxon>Bacilli</taxon>
        <taxon>Bacillales</taxon>
        <taxon>Bacillaceae</taxon>
        <taxon>Lysinibacillus</taxon>
    </lineage>
</organism>
<evidence type="ECO:0000256" key="1">
    <source>
        <dbReference type="ARBA" id="ARBA00022516"/>
    </source>
</evidence>
<comment type="function">
    <text evidence="8">Transfers the 4'-phosphopantetheine moiety from coenzyme A to a Ser of acyl-carrier-protein.</text>
</comment>
<dbReference type="NCBIfam" id="TIGR00556">
    <property type="entry name" value="pantethn_trn"/>
    <property type="match status" value="1"/>
</dbReference>
<comment type="cofactor">
    <cofactor evidence="8">
        <name>Mg(2+)</name>
        <dbReference type="ChEBI" id="CHEBI:18420"/>
    </cofactor>
</comment>
<evidence type="ECO:0000256" key="8">
    <source>
        <dbReference type="HAMAP-Rule" id="MF_00101"/>
    </source>
</evidence>
<dbReference type="SUPFAM" id="SSF56214">
    <property type="entry name" value="4'-phosphopantetheinyl transferase"/>
    <property type="match status" value="1"/>
</dbReference>
<comment type="similarity">
    <text evidence="8">Belongs to the P-Pant transferase superfamily. AcpS family.</text>
</comment>
<keyword evidence="4 8" id="KW-0276">Fatty acid metabolism</keyword>
<evidence type="ECO:0000256" key="5">
    <source>
        <dbReference type="ARBA" id="ARBA00022842"/>
    </source>
</evidence>
<feature type="binding site" evidence="8">
    <location>
        <position position="8"/>
    </location>
    <ligand>
        <name>Mg(2+)</name>
        <dbReference type="ChEBI" id="CHEBI:18420"/>
    </ligand>
</feature>
<dbReference type="InterPro" id="IPR004568">
    <property type="entry name" value="Ppantetheine-prot_Trfase_dom"/>
</dbReference>
<keyword evidence="11" id="KW-1185">Reference proteome</keyword>
<evidence type="ECO:0000256" key="3">
    <source>
        <dbReference type="ARBA" id="ARBA00022723"/>
    </source>
</evidence>
<keyword evidence="3 8" id="KW-0479">Metal-binding</keyword>
<name>A0ABZ0S2U8_9BACI</name>
<keyword evidence="2 8" id="KW-0808">Transferase</keyword>
<protein>
    <recommendedName>
        <fullName evidence="8">Holo-[acyl-carrier-protein] synthase</fullName>
        <shortName evidence="8">Holo-ACP synthase</shortName>
        <ecNumber evidence="8">2.7.8.7</ecNumber>
    </recommendedName>
    <alternativeName>
        <fullName evidence="8">4'-phosphopantetheinyl transferase AcpS</fullName>
    </alternativeName>
</protein>
<proteinExistence type="inferred from homology"/>
<keyword evidence="8" id="KW-0963">Cytoplasm</keyword>
<accession>A0ABZ0S2U8</accession>
<dbReference type="EC" id="2.7.8.7" evidence="8"/>
<evidence type="ECO:0000313" key="10">
    <source>
        <dbReference type="EMBL" id="WPK13550.1"/>
    </source>
</evidence>
<dbReference type="Proteomes" id="UP001322664">
    <property type="component" value="Chromosome"/>
</dbReference>
<evidence type="ECO:0000256" key="6">
    <source>
        <dbReference type="ARBA" id="ARBA00023098"/>
    </source>
</evidence>
<evidence type="ECO:0000256" key="4">
    <source>
        <dbReference type="ARBA" id="ARBA00022832"/>
    </source>
</evidence>
<keyword evidence="5 8" id="KW-0460">Magnesium</keyword>
<dbReference type="InterPro" id="IPR037143">
    <property type="entry name" value="4-PPantetheinyl_Trfase_dom_sf"/>
</dbReference>
<evidence type="ECO:0000313" key="11">
    <source>
        <dbReference type="Proteomes" id="UP001322664"/>
    </source>
</evidence>
<evidence type="ECO:0000256" key="2">
    <source>
        <dbReference type="ARBA" id="ARBA00022679"/>
    </source>
</evidence>
<dbReference type="InterPro" id="IPR008278">
    <property type="entry name" value="4-PPantetheinyl_Trfase_dom"/>
</dbReference>
<dbReference type="GO" id="GO:0008897">
    <property type="term" value="F:holo-[acyl-carrier-protein] synthase activity"/>
    <property type="evidence" value="ECO:0007669"/>
    <property type="project" value="UniProtKB-EC"/>
</dbReference>
<comment type="catalytic activity">
    <reaction evidence="8">
        <text>apo-[ACP] + CoA = holo-[ACP] + adenosine 3',5'-bisphosphate + H(+)</text>
        <dbReference type="Rhea" id="RHEA:12068"/>
        <dbReference type="Rhea" id="RHEA-COMP:9685"/>
        <dbReference type="Rhea" id="RHEA-COMP:9690"/>
        <dbReference type="ChEBI" id="CHEBI:15378"/>
        <dbReference type="ChEBI" id="CHEBI:29999"/>
        <dbReference type="ChEBI" id="CHEBI:57287"/>
        <dbReference type="ChEBI" id="CHEBI:58343"/>
        <dbReference type="ChEBI" id="CHEBI:64479"/>
        <dbReference type="EC" id="2.7.8.7"/>
    </reaction>
</comment>
<keyword evidence="6 8" id="KW-0443">Lipid metabolism</keyword>
<dbReference type="InterPro" id="IPR002582">
    <property type="entry name" value="ACPS"/>
</dbReference>
<dbReference type="RefSeq" id="WP_293928534.1">
    <property type="nucleotide sequence ID" value="NZ_CP137624.1"/>
</dbReference>
<evidence type="ECO:0000259" key="9">
    <source>
        <dbReference type="Pfam" id="PF01648"/>
    </source>
</evidence>
<keyword evidence="1 8" id="KW-0444">Lipid biosynthesis</keyword>
<keyword evidence="7 8" id="KW-0275">Fatty acid biosynthesis</keyword>
<sequence>MIKGIGLDITELGRIKKAMQRSEKFALRILSLREQEIFLKLSEARKVEFLAGRFAAKEAYAKANGTGIGKGCEFQQIEILKNALGAPQLFFNGEAVKGFISITHTETVAAAQVVLME</sequence>
<dbReference type="Pfam" id="PF01648">
    <property type="entry name" value="ACPS"/>
    <property type="match status" value="1"/>
</dbReference>
<evidence type="ECO:0000256" key="7">
    <source>
        <dbReference type="ARBA" id="ARBA00023160"/>
    </source>
</evidence>
<gene>
    <name evidence="8 10" type="primary">acpS</name>
    <name evidence="10" type="ORF">R6U77_07685</name>
</gene>
<dbReference type="EMBL" id="CP137624">
    <property type="protein sequence ID" value="WPK13550.1"/>
    <property type="molecule type" value="Genomic_DNA"/>
</dbReference>
<dbReference type="HAMAP" id="MF_00101">
    <property type="entry name" value="AcpS"/>
    <property type="match status" value="1"/>
</dbReference>
<reference evidence="10 11" key="1">
    <citation type="submission" date="2023-09" db="EMBL/GenBank/DDBJ databases">
        <authorList>
            <person name="Page C.A."/>
            <person name="Perez-Diaz I.M."/>
        </authorList>
    </citation>
    <scope>NUCLEOTIDE SEQUENCE [LARGE SCALE GENOMIC DNA]</scope>
    <source>
        <strain evidence="10 11">Ll15</strain>
    </source>
</reference>
<feature type="binding site" evidence="8">
    <location>
        <position position="58"/>
    </location>
    <ligand>
        <name>Mg(2+)</name>
        <dbReference type="ChEBI" id="CHEBI:18420"/>
    </ligand>
</feature>
<dbReference type="NCBIfam" id="TIGR00516">
    <property type="entry name" value="acpS"/>
    <property type="match status" value="1"/>
</dbReference>